<dbReference type="STRING" id="310782.SAMN05216499_10157"/>
<dbReference type="AlphaFoldDB" id="A0A1M6TIK7"/>
<dbReference type="OrthoDB" id="4331107at2"/>
<dbReference type="Proteomes" id="UP000184111">
    <property type="component" value="Unassembled WGS sequence"/>
</dbReference>
<evidence type="ECO:0000313" key="2">
    <source>
        <dbReference type="EMBL" id="SHK56770.1"/>
    </source>
</evidence>
<sequence>MPPPTGGRRASGGHGLSEVPEDFRDLFLGRPDESAEQRTARLTAARDVLAELLDQGERDAFAMEDALHAVRLGGASLFRGHRWAGEAS</sequence>
<dbReference type="EMBL" id="FRBI01000001">
    <property type="protein sequence ID" value="SHK56770.1"/>
    <property type="molecule type" value="Genomic_DNA"/>
</dbReference>
<evidence type="ECO:0000256" key="1">
    <source>
        <dbReference type="SAM" id="MobiDB-lite"/>
    </source>
</evidence>
<name>A0A1M6TIK7_9ACTN</name>
<evidence type="ECO:0000313" key="3">
    <source>
        <dbReference type="Proteomes" id="UP000184111"/>
    </source>
</evidence>
<proteinExistence type="predicted"/>
<dbReference type="RefSeq" id="WP_073492282.1">
    <property type="nucleotide sequence ID" value="NZ_FRBI01000001.1"/>
</dbReference>
<feature type="region of interest" description="Disordered" evidence="1">
    <location>
        <begin position="1"/>
        <end position="22"/>
    </location>
</feature>
<accession>A0A1M6TIK7</accession>
<gene>
    <name evidence="2" type="ORF">SAMN05216499_10157</name>
</gene>
<organism evidence="2 3">
    <name type="scientific">Actinacidiphila paucisporea</name>
    <dbReference type="NCBI Taxonomy" id="310782"/>
    <lineage>
        <taxon>Bacteria</taxon>
        <taxon>Bacillati</taxon>
        <taxon>Actinomycetota</taxon>
        <taxon>Actinomycetes</taxon>
        <taxon>Kitasatosporales</taxon>
        <taxon>Streptomycetaceae</taxon>
        <taxon>Actinacidiphila</taxon>
    </lineage>
</organism>
<keyword evidence="3" id="KW-1185">Reference proteome</keyword>
<protein>
    <submittedName>
        <fullName evidence="2">Uncharacterized protein</fullName>
    </submittedName>
</protein>
<reference evidence="2 3" key="1">
    <citation type="submission" date="2016-11" db="EMBL/GenBank/DDBJ databases">
        <authorList>
            <person name="Jaros S."/>
            <person name="Januszkiewicz K."/>
            <person name="Wedrychowicz H."/>
        </authorList>
    </citation>
    <scope>NUCLEOTIDE SEQUENCE [LARGE SCALE GENOMIC DNA]</scope>
    <source>
        <strain evidence="2 3">CGMCC 4.2025</strain>
    </source>
</reference>